<keyword evidence="1" id="KW-0472">Membrane</keyword>
<keyword evidence="1" id="KW-0812">Transmembrane</keyword>
<name>A0A975BFJ1_9BACT</name>
<feature type="transmembrane region" description="Helical" evidence="1">
    <location>
        <begin position="24"/>
        <end position="43"/>
    </location>
</feature>
<dbReference type="EMBL" id="CP061800">
    <property type="protein sequence ID" value="QTA84496.1"/>
    <property type="molecule type" value="Genomic_DNA"/>
</dbReference>
<organism evidence="2 3">
    <name type="scientific">Desulfonema magnum</name>
    <dbReference type="NCBI Taxonomy" id="45655"/>
    <lineage>
        <taxon>Bacteria</taxon>
        <taxon>Pseudomonadati</taxon>
        <taxon>Thermodesulfobacteriota</taxon>
        <taxon>Desulfobacteria</taxon>
        <taxon>Desulfobacterales</taxon>
        <taxon>Desulfococcaceae</taxon>
        <taxon>Desulfonema</taxon>
    </lineage>
</organism>
<gene>
    <name evidence="2" type="ORF">dnm_004930</name>
</gene>
<accession>A0A975BFJ1</accession>
<reference evidence="2" key="1">
    <citation type="journal article" date="2021" name="Microb. Physiol.">
        <title>Proteogenomic Insights into the Physiology of Marine, Sulfate-Reducing, Filamentous Desulfonema limicola and Desulfonema magnum.</title>
        <authorList>
            <person name="Schnaars V."/>
            <person name="Wohlbrand L."/>
            <person name="Scheve S."/>
            <person name="Hinrichs C."/>
            <person name="Reinhardt R."/>
            <person name="Rabus R."/>
        </authorList>
    </citation>
    <scope>NUCLEOTIDE SEQUENCE</scope>
    <source>
        <strain evidence="2">4be13</strain>
    </source>
</reference>
<evidence type="ECO:0000256" key="1">
    <source>
        <dbReference type="SAM" id="Phobius"/>
    </source>
</evidence>
<evidence type="ECO:0000313" key="3">
    <source>
        <dbReference type="Proteomes" id="UP000663722"/>
    </source>
</evidence>
<evidence type="ECO:0000313" key="2">
    <source>
        <dbReference type="EMBL" id="QTA84496.1"/>
    </source>
</evidence>
<sequence>MNQNEYLIISIEAPNLPYIHQPEIITFRAVLLQIFAVQVFVPLQNIYQR</sequence>
<keyword evidence="3" id="KW-1185">Reference proteome</keyword>
<dbReference type="KEGG" id="dmm:dnm_004930"/>
<protein>
    <submittedName>
        <fullName evidence="2">Uncharacterized protein</fullName>
    </submittedName>
</protein>
<keyword evidence="1" id="KW-1133">Transmembrane helix</keyword>
<dbReference type="Proteomes" id="UP000663722">
    <property type="component" value="Chromosome"/>
</dbReference>
<dbReference type="AlphaFoldDB" id="A0A975BFJ1"/>
<proteinExistence type="predicted"/>